<keyword evidence="2" id="KW-1185">Reference proteome</keyword>
<reference evidence="1" key="3">
    <citation type="submission" date="2025-09" db="UniProtKB">
        <authorList>
            <consortium name="Ensembl"/>
        </authorList>
    </citation>
    <scope>IDENTIFICATION</scope>
</reference>
<dbReference type="Proteomes" id="UP000265080">
    <property type="component" value="Chromosome 13"/>
</dbReference>
<reference evidence="1" key="2">
    <citation type="submission" date="2025-08" db="UniProtKB">
        <authorList>
            <consortium name="Ensembl"/>
        </authorList>
    </citation>
    <scope>IDENTIFICATION</scope>
</reference>
<organism evidence="1 2">
    <name type="scientific">Amphiprion percula</name>
    <name type="common">Orange clownfish</name>
    <name type="synonym">Lutjanus percula</name>
    <dbReference type="NCBI Taxonomy" id="161767"/>
    <lineage>
        <taxon>Eukaryota</taxon>
        <taxon>Metazoa</taxon>
        <taxon>Chordata</taxon>
        <taxon>Craniata</taxon>
        <taxon>Vertebrata</taxon>
        <taxon>Euteleostomi</taxon>
        <taxon>Actinopterygii</taxon>
        <taxon>Neopterygii</taxon>
        <taxon>Teleostei</taxon>
        <taxon>Neoteleostei</taxon>
        <taxon>Acanthomorphata</taxon>
        <taxon>Ovalentaria</taxon>
        <taxon>Pomacentridae</taxon>
        <taxon>Amphiprion</taxon>
    </lineage>
</organism>
<evidence type="ECO:0000313" key="1">
    <source>
        <dbReference type="Ensembl" id="ENSAPEP00000020361.1"/>
    </source>
</evidence>
<protein>
    <submittedName>
        <fullName evidence="1">Uncharacterized protein</fullName>
    </submittedName>
</protein>
<proteinExistence type="predicted"/>
<dbReference type="OMA" id="FCVARLK"/>
<accession>A0A3P8T6Z1</accession>
<dbReference type="Ensembl" id="ENSAPET00000020906.1">
    <property type="protein sequence ID" value="ENSAPEP00000020361.1"/>
    <property type="gene ID" value="ENSAPEG00000014543.1"/>
</dbReference>
<sequence length="102" mass="10966">LSSTFISISDVPVFGGEPPSTAVNSSCIFGFFSRSNAFCNTNSGDTLSPRFCVARLKYSFGLSNTISIVLCLKTNPPLCRPCLLACLCDEAPVVPLILWEEP</sequence>
<name>A0A3P8T6Z1_AMPPE</name>
<dbReference type="AlphaFoldDB" id="A0A3P8T6Z1"/>
<dbReference type="GeneTree" id="ENSGT00940000177312"/>
<evidence type="ECO:0000313" key="2">
    <source>
        <dbReference type="Proteomes" id="UP000265080"/>
    </source>
</evidence>
<reference evidence="1 2" key="1">
    <citation type="submission" date="2018-03" db="EMBL/GenBank/DDBJ databases">
        <title>Finding Nemo's genes: A chromosome-scale reference assembly of the genome of the orange clownfish Amphiprion percula.</title>
        <authorList>
            <person name="Lehmann R."/>
        </authorList>
    </citation>
    <scope>NUCLEOTIDE SEQUENCE</scope>
</reference>